<feature type="transmembrane region" description="Helical" evidence="1">
    <location>
        <begin position="55"/>
        <end position="74"/>
    </location>
</feature>
<protein>
    <submittedName>
        <fullName evidence="2">MFS transporter</fullName>
    </submittedName>
</protein>
<feature type="transmembrane region" description="Helical" evidence="1">
    <location>
        <begin position="30"/>
        <end position="46"/>
    </location>
</feature>
<accession>A0A553GXW6</accession>
<comment type="caution">
    <text evidence="2">The sequence shown here is derived from an EMBL/GenBank/DDBJ whole genome shotgun (WGS) entry which is preliminary data.</text>
</comment>
<reference evidence="2 3" key="1">
    <citation type="submission" date="2019-07" db="EMBL/GenBank/DDBJ databases">
        <title>Pseudomonas mangiferae sp. nov., isolated from bark of mango tree in Thailand.</title>
        <authorList>
            <person name="Srisuk N."/>
            <person name="Anurat P."/>
        </authorList>
    </citation>
    <scope>NUCLEOTIDE SEQUENCE [LARGE SCALE GENOMIC DNA]</scope>
    <source>
        <strain evidence="2 3">DMKU_BBB3-04</strain>
    </source>
</reference>
<dbReference type="AlphaFoldDB" id="A0A553GXW6"/>
<proteinExistence type="predicted"/>
<dbReference type="RefSeq" id="WP_143488665.1">
    <property type="nucleotide sequence ID" value="NZ_VJOY01000008.1"/>
</dbReference>
<gene>
    <name evidence="2" type="ORF">FM069_12380</name>
</gene>
<organism evidence="2 3">
    <name type="scientific">Pseudomonas mangiferae</name>
    <dbReference type="NCBI Taxonomy" id="2593654"/>
    <lineage>
        <taxon>Bacteria</taxon>
        <taxon>Pseudomonadati</taxon>
        <taxon>Pseudomonadota</taxon>
        <taxon>Gammaproteobacteria</taxon>
        <taxon>Pseudomonadales</taxon>
        <taxon>Pseudomonadaceae</taxon>
        <taxon>Pseudomonas</taxon>
    </lineage>
</organism>
<keyword evidence="1" id="KW-0812">Transmembrane</keyword>
<sequence length="421" mass="46563">MDALLILGGLLLIVAGLVWLVMLAFDTGLLWGWGSLLPPVTLAYAIRHWRTARKAVLLGALGIIPLVVGLTLLASHDPARLEAILGLRWLHPEAEAAPAELALQLKGELNGQPFLPQQAELIDGTLTLREGQDFFARREVSIRLGPQPPGAIRLDVLPQDKGALPEVEVSWLLPEQELPEARRLNHGYTLHLDLKPDDQAPNKLVGDFHMVLPAALRTTLSGRIELFTDRLRYRDGQVDIAHDSRDTLAYVITDYLQRRFATREVELAALPPLNLPADQLELQVDARIKGVPQQLPVQLKKLPSRGWSVQGDRFPVLTSSAPADDTRTEPAAAPLADAVDAPPARPVDRRARFSLDRLLTNPSRYQNLTMRIQTRRGNLAEGRFNGIDPDGSLVLRRVSGQGEARFVFAPDEIVRIDLLEP</sequence>
<evidence type="ECO:0000313" key="3">
    <source>
        <dbReference type="Proteomes" id="UP000315235"/>
    </source>
</evidence>
<keyword evidence="3" id="KW-1185">Reference proteome</keyword>
<keyword evidence="1" id="KW-0472">Membrane</keyword>
<dbReference type="OrthoDB" id="6074146at2"/>
<dbReference type="EMBL" id="VJOY01000008">
    <property type="protein sequence ID" value="TRX74337.1"/>
    <property type="molecule type" value="Genomic_DNA"/>
</dbReference>
<dbReference type="Proteomes" id="UP000315235">
    <property type="component" value="Unassembled WGS sequence"/>
</dbReference>
<evidence type="ECO:0000256" key="1">
    <source>
        <dbReference type="SAM" id="Phobius"/>
    </source>
</evidence>
<evidence type="ECO:0000313" key="2">
    <source>
        <dbReference type="EMBL" id="TRX74337.1"/>
    </source>
</evidence>
<name>A0A553GXW6_9PSED</name>
<keyword evidence="1" id="KW-1133">Transmembrane helix</keyword>